<evidence type="ECO:0000313" key="1">
    <source>
        <dbReference type="EMBL" id="KAI6085580.1"/>
    </source>
</evidence>
<proteinExistence type="predicted"/>
<reference evidence="1 2" key="1">
    <citation type="journal article" date="2022" name="New Phytol.">
        <title>Ecological generalism drives hyperdiversity of secondary metabolite gene clusters in xylarialean endophytes.</title>
        <authorList>
            <person name="Franco M.E.E."/>
            <person name="Wisecaver J.H."/>
            <person name="Arnold A.E."/>
            <person name="Ju Y.M."/>
            <person name="Slot J.C."/>
            <person name="Ahrendt S."/>
            <person name="Moore L.P."/>
            <person name="Eastman K.E."/>
            <person name="Scott K."/>
            <person name="Konkel Z."/>
            <person name="Mondo S.J."/>
            <person name="Kuo A."/>
            <person name="Hayes R.D."/>
            <person name="Haridas S."/>
            <person name="Andreopoulos B."/>
            <person name="Riley R."/>
            <person name="LaButti K."/>
            <person name="Pangilinan J."/>
            <person name="Lipzen A."/>
            <person name="Amirebrahimi M."/>
            <person name="Yan J."/>
            <person name="Adam C."/>
            <person name="Keymanesh K."/>
            <person name="Ng V."/>
            <person name="Louie K."/>
            <person name="Northen T."/>
            <person name="Drula E."/>
            <person name="Henrissat B."/>
            <person name="Hsieh H.M."/>
            <person name="Youens-Clark K."/>
            <person name="Lutzoni F."/>
            <person name="Miadlikowska J."/>
            <person name="Eastwood D.C."/>
            <person name="Hamelin R.C."/>
            <person name="Grigoriev I.V."/>
            <person name="U'Ren J.M."/>
        </authorList>
    </citation>
    <scope>NUCLEOTIDE SEQUENCE [LARGE SCALE GENOMIC DNA]</scope>
    <source>
        <strain evidence="1 2">ER1909</strain>
    </source>
</reference>
<sequence>MCSPSTIPYPELPGARFTSLTASLVSNLTVQIPRGGYTNHGAVSAEGVSYCHVTTTYAHTGQDETITVDVYLPTSGWNGRMQGVGGGGWIAGGANARVTGPSMLGAVANGYAAVTTDAGHASPDPYDWVLKSPGVVNQHLLDDFATSSLNEVSIIGKAIVESHYGTPPTYSYWNGCSQGGRQGLKLASSYPNAFDGIAASAPVVDLIGVGMGNLWPYVFMNALGHYSKNCELAAIGEAAIDQCDGDDGLLDGIISYPDGCKFDPYSVVGQAISCNDTGIPEIVHISETAAKIANATWTGPRSIDDSIPWWGLKKGARLVEENLGFMTIPGLATTVCSTNGTCVGKPNGVAEQWAKLLVKKDPAFDVSTVTIEEFQEMYEISTQEYGPAFETEPNLDAFRDAGGKMISFHGLADTVVPPDSTRHFFDRVAAKDKQVHDYYRLFEAAGLGHCSFGLGGYYPEGIFDALVSWVESDIIPGRLVAHTGPMNGTERSSILCPYPQKPYYNALGSYARLDDFLCEDWPPWMDELGNLALPSFG</sequence>
<accession>A0ACC0CZ61</accession>
<name>A0ACC0CZ61_9PEZI</name>
<dbReference type="EMBL" id="MU394323">
    <property type="protein sequence ID" value="KAI6085580.1"/>
    <property type="molecule type" value="Genomic_DNA"/>
</dbReference>
<dbReference type="Proteomes" id="UP001497680">
    <property type="component" value="Unassembled WGS sequence"/>
</dbReference>
<evidence type="ECO:0000313" key="2">
    <source>
        <dbReference type="Proteomes" id="UP001497680"/>
    </source>
</evidence>
<protein>
    <submittedName>
        <fullName evidence="1">Tannase and feruloyl esterase</fullName>
    </submittedName>
</protein>
<keyword evidence="2" id="KW-1185">Reference proteome</keyword>
<organism evidence="1 2">
    <name type="scientific">Hypoxylon rubiginosum</name>
    <dbReference type="NCBI Taxonomy" id="110542"/>
    <lineage>
        <taxon>Eukaryota</taxon>
        <taxon>Fungi</taxon>
        <taxon>Dikarya</taxon>
        <taxon>Ascomycota</taxon>
        <taxon>Pezizomycotina</taxon>
        <taxon>Sordariomycetes</taxon>
        <taxon>Xylariomycetidae</taxon>
        <taxon>Xylariales</taxon>
        <taxon>Hypoxylaceae</taxon>
        <taxon>Hypoxylon</taxon>
    </lineage>
</organism>
<gene>
    <name evidence="1" type="ORF">F4821DRAFT_240065</name>
</gene>
<comment type="caution">
    <text evidence="1">The sequence shown here is derived from an EMBL/GenBank/DDBJ whole genome shotgun (WGS) entry which is preliminary data.</text>
</comment>